<gene>
    <name evidence="1" type="ORF">GMARGA_LOCUS22707</name>
</gene>
<feature type="non-terminal residue" evidence="1">
    <location>
        <position position="83"/>
    </location>
</feature>
<proteinExistence type="predicted"/>
<sequence>MFASLLKKPLNKIRLDRVLVKENLEYKLAVALLEVLSDTKDHFKEQFRERCPKIECMTKDWRAVYSPVTEVQENWYDSTLGLV</sequence>
<accession>A0ABN7VU35</accession>
<protein>
    <submittedName>
        <fullName evidence="1">3520_t:CDS:1</fullName>
    </submittedName>
</protein>
<evidence type="ECO:0000313" key="2">
    <source>
        <dbReference type="Proteomes" id="UP000789901"/>
    </source>
</evidence>
<comment type="caution">
    <text evidence="1">The sequence shown here is derived from an EMBL/GenBank/DDBJ whole genome shotgun (WGS) entry which is preliminary data.</text>
</comment>
<reference evidence="1 2" key="1">
    <citation type="submission" date="2021-06" db="EMBL/GenBank/DDBJ databases">
        <authorList>
            <person name="Kallberg Y."/>
            <person name="Tangrot J."/>
            <person name="Rosling A."/>
        </authorList>
    </citation>
    <scope>NUCLEOTIDE SEQUENCE [LARGE SCALE GENOMIC DNA]</scope>
    <source>
        <strain evidence="1 2">120-4 pot B 10/14</strain>
    </source>
</reference>
<evidence type="ECO:0000313" key="1">
    <source>
        <dbReference type="EMBL" id="CAG8798990.1"/>
    </source>
</evidence>
<name>A0ABN7VU35_GIGMA</name>
<keyword evidence="2" id="KW-1185">Reference proteome</keyword>
<organism evidence="1 2">
    <name type="scientific">Gigaspora margarita</name>
    <dbReference type="NCBI Taxonomy" id="4874"/>
    <lineage>
        <taxon>Eukaryota</taxon>
        <taxon>Fungi</taxon>
        <taxon>Fungi incertae sedis</taxon>
        <taxon>Mucoromycota</taxon>
        <taxon>Glomeromycotina</taxon>
        <taxon>Glomeromycetes</taxon>
        <taxon>Diversisporales</taxon>
        <taxon>Gigasporaceae</taxon>
        <taxon>Gigaspora</taxon>
    </lineage>
</organism>
<dbReference type="Proteomes" id="UP000789901">
    <property type="component" value="Unassembled WGS sequence"/>
</dbReference>
<dbReference type="EMBL" id="CAJVQB010022205">
    <property type="protein sequence ID" value="CAG8798990.1"/>
    <property type="molecule type" value="Genomic_DNA"/>
</dbReference>